<dbReference type="PROSITE" id="PS50076">
    <property type="entry name" value="DNAJ_2"/>
    <property type="match status" value="1"/>
</dbReference>
<sequence>ISFKDYYKVLEVDYDATDENIKLNYRRLALKWHPDKHKGDNAATAKFQEINEAYTVLSDPAKRLDYDLTGTCEIHKYSLQGMDPSSHIFHRIQMKYLNDDQDIRNYFSAFHLYHTLPAAVLIDDFPLFFHNNKTCQQHGDRDFAMAKTLALCHNAITYANQKGSCKLLLSDTHTHQGDIPRFNFIYKKWIHTTFTIQEGDVPGSFILKDRSHSRIGNRGGIKAAKYSVALQYLVLDGIIDDQVE</sequence>
<dbReference type="Proteomes" id="UP000188354">
    <property type="component" value="Chromosome LG08"/>
</dbReference>
<protein>
    <recommendedName>
        <fullName evidence="1">J domain-containing protein</fullName>
    </recommendedName>
</protein>
<accession>A0A4P1R9B7</accession>
<proteinExistence type="predicted"/>
<dbReference type="InterPro" id="IPR001623">
    <property type="entry name" value="DnaJ_domain"/>
</dbReference>
<organism evidence="2 3">
    <name type="scientific">Lupinus angustifolius</name>
    <name type="common">Narrow-leaved blue lupine</name>
    <dbReference type="NCBI Taxonomy" id="3871"/>
    <lineage>
        <taxon>Eukaryota</taxon>
        <taxon>Viridiplantae</taxon>
        <taxon>Streptophyta</taxon>
        <taxon>Embryophyta</taxon>
        <taxon>Tracheophyta</taxon>
        <taxon>Spermatophyta</taxon>
        <taxon>Magnoliopsida</taxon>
        <taxon>eudicotyledons</taxon>
        <taxon>Gunneridae</taxon>
        <taxon>Pentapetalae</taxon>
        <taxon>rosids</taxon>
        <taxon>fabids</taxon>
        <taxon>Fabales</taxon>
        <taxon>Fabaceae</taxon>
        <taxon>Papilionoideae</taxon>
        <taxon>50 kb inversion clade</taxon>
        <taxon>genistoids sensu lato</taxon>
        <taxon>core genistoids</taxon>
        <taxon>Genisteae</taxon>
        <taxon>Lupinus</taxon>
    </lineage>
</organism>
<dbReference type="GO" id="GO:0000724">
    <property type="term" value="P:double-strand break repair via homologous recombination"/>
    <property type="evidence" value="ECO:0007669"/>
    <property type="project" value="TreeGrafter"/>
</dbReference>
<dbReference type="PANTHER" id="PTHR28653:SF1">
    <property type="entry name" value="ATPASE SWSAP1"/>
    <property type="match status" value="1"/>
</dbReference>
<dbReference type="SMART" id="SM00271">
    <property type="entry name" value="DnaJ"/>
    <property type="match status" value="1"/>
</dbReference>
<reference evidence="2 3" key="1">
    <citation type="journal article" date="2017" name="Plant Biotechnol. J.">
        <title>A comprehensive draft genome sequence for lupin (Lupinus angustifolius), an emerging health food: insights into plant-microbe interactions and legume evolution.</title>
        <authorList>
            <person name="Hane J.K."/>
            <person name="Ming Y."/>
            <person name="Kamphuis L.G."/>
            <person name="Nelson M.N."/>
            <person name="Garg G."/>
            <person name="Atkins C.A."/>
            <person name="Bayer P.E."/>
            <person name="Bravo A."/>
            <person name="Bringans S."/>
            <person name="Cannon S."/>
            <person name="Edwards D."/>
            <person name="Foley R."/>
            <person name="Gao L.L."/>
            <person name="Harrison M.J."/>
            <person name="Huang W."/>
            <person name="Hurgobin B."/>
            <person name="Li S."/>
            <person name="Liu C.W."/>
            <person name="McGrath A."/>
            <person name="Morahan G."/>
            <person name="Murray J."/>
            <person name="Weller J."/>
            <person name="Jian J."/>
            <person name="Singh K.B."/>
        </authorList>
    </citation>
    <scope>NUCLEOTIDE SEQUENCE</scope>
    <source>
        <strain evidence="3">cv. Tanjil</strain>
        <tissue evidence="2">Whole plant</tissue>
    </source>
</reference>
<dbReference type="GO" id="GO:0003697">
    <property type="term" value="F:single-stranded DNA binding"/>
    <property type="evidence" value="ECO:0007669"/>
    <property type="project" value="TreeGrafter"/>
</dbReference>
<dbReference type="PANTHER" id="PTHR28653">
    <property type="match status" value="1"/>
</dbReference>
<dbReference type="STRING" id="3871.A0A4P1R9B7"/>
<feature type="non-terminal residue" evidence="2">
    <location>
        <position position="1"/>
    </location>
</feature>
<evidence type="ECO:0000313" key="3">
    <source>
        <dbReference type="Proteomes" id="UP000188354"/>
    </source>
</evidence>
<dbReference type="CDD" id="cd06257">
    <property type="entry name" value="DnaJ"/>
    <property type="match status" value="1"/>
</dbReference>
<dbReference type="InterPro" id="IPR036869">
    <property type="entry name" value="J_dom_sf"/>
</dbReference>
<dbReference type="GO" id="GO:0097196">
    <property type="term" value="C:Shu complex"/>
    <property type="evidence" value="ECO:0007669"/>
    <property type="project" value="TreeGrafter"/>
</dbReference>
<gene>
    <name evidence="2" type="ORF">TanjilG_23357</name>
</gene>
<dbReference type="PRINTS" id="PR00625">
    <property type="entry name" value="JDOMAIN"/>
</dbReference>
<feature type="domain" description="J" evidence="1">
    <location>
        <begin position="5"/>
        <end position="70"/>
    </location>
</feature>
<dbReference type="FunFam" id="1.10.287.110:FF:000052">
    <property type="entry name" value="Chaperone protein DNAj, putative"/>
    <property type="match status" value="1"/>
</dbReference>
<dbReference type="Pfam" id="PF00226">
    <property type="entry name" value="DnaJ"/>
    <property type="match status" value="1"/>
</dbReference>
<keyword evidence="3" id="KW-1185">Reference proteome</keyword>
<dbReference type="SUPFAM" id="SSF46565">
    <property type="entry name" value="Chaperone J-domain"/>
    <property type="match status" value="1"/>
</dbReference>
<dbReference type="Gene3D" id="1.10.287.110">
    <property type="entry name" value="DnaJ domain"/>
    <property type="match status" value="1"/>
</dbReference>
<evidence type="ECO:0000313" key="2">
    <source>
        <dbReference type="EMBL" id="OIW05571.1"/>
    </source>
</evidence>
<name>A0A4P1R9B7_LUPAN</name>
<dbReference type="AlphaFoldDB" id="A0A4P1R9B7"/>
<dbReference type="EMBL" id="CM007368">
    <property type="protein sequence ID" value="OIW05571.1"/>
    <property type="molecule type" value="Genomic_DNA"/>
</dbReference>
<dbReference type="Gramene" id="OIW05571">
    <property type="protein sequence ID" value="OIW05571"/>
    <property type="gene ID" value="TanjilG_23357"/>
</dbReference>
<evidence type="ECO:0000259" key="1">
    <source>
        <dbReference type="PROSITE" id="PS50076"/>
    </source>
</evidence>